<feature type="compositionally biased region" description="Low complexity" evidence="16">
    <location>
        <begin position="82"/>
        <end position="92"/>
    </location>
</feature>
<gene>
    <name evidence="19" type="primary">LOC111011122</name>
</gene>
<dbReference type="Pfam" id="PF04675">
    <property type="entry name" value="DNA_ligase_A_N"/>
    <property type="match status" value="1"/>
</dbReference>
<keyword evidence="9 14" id="KW-0233">DNA recombination</keyword>
<accession>A0A6J1CGY4</accession>
<evidence type="ECO:0000256" key="8">
    <source>
        <dbReference type="ARBA" id="ARBA00022840"/>
    </source>
</evidence>
<dbReference type="CDD" id="cd07900">
    <property type="entry name" value="Adenylation_DNA_ligase_I_Euk"/>
    <property type="match status" value="1"/>
</dbReference>
<dbReference type="PROSITE" id="PS00697">
    <property type="entry name" value="DNA_LIGASE_A1"/>
    <property type="match status" value="1"/>
</dbReference>
<dbReference type="OrthoDB" id="206088at2759"/>
<organism evidence="18 19">
    <name type="scientific">Momordica charantia</name>
    <name type="common">Bitter gourd</name>
    <name type="synonym">Balsam pear</name>
    <dbReference type="NCBI Taxonomy" id="3673"/>
    <lineage>
        <taxon>Eukaryota</taxon>
        <taxon>Viridiplantae</taxon>
        <taxon>Streptophyta</taxon>
        <taxon>Embryophyta</taxon>
        <taxon>Tracheophyta</taxon>
        <taxon>Spermatophyta</taxon>
        <taxon>Magnoliopsida</taxon>
        <taxon>eudicotyledons</taxon>
        <taxon>Gunneridae</taxon>
        <taxon>Pentapetalae</taxon>
        <taxon>rosids</taxon>
        <taxon>fabids</taxon>
        <taxon>Cucurbitales</taxon>
        <taxon>Cucurbitaceae</taxon>
        <taxon>Momordiceae</taxon>
        <taxon>Momordica</taxon>
    </lineage>
</organism>
<evidence type="ECO:0000256" key="11">
    <source>
        <dbReference type="ARBA" id="ARBA00023242"/>
    </source>
</evidence>
<evidence type="ECO:0000256" key="9">
    <source>
        <dbReference type="ARBA" id="ARBA00023172"/>
    </source>
</evidence>
<sequence>MLSLRSCYYLRPVTIALPHPQFKKLIFFNKTHSFKPILPNFVSAMSSRPSAFDALMSGARAAAKKKSATSTSSPKKRKALDSLDPSPKPSSSHTLESMLPVESQCGNSILDNPGGSHLGTAENAVDLGETKLGQDNGGSVGTKNGPAGSKTCATSVQERTAKLKSSIPELKKKAKDFNSKNVACWKEGERVPCLFLCLGFDMISEESSRIVITDIVCNMLRTVMDTTPDDLVATVYLLANKIAPAHEGLELGIGDSSIIKALSEAFGRTEAQVKKQYKELGDLGLVAKASRSSQSMMRKPDALTIAKVFDTFRLIAKESGKDSQEKKKNHIKSLLVAATDCEPLYLIRLLQTKLRIGLAEQTLLAALGQAAVYAEKHSTPPPNIQSPLEEAAKTVKQVYSILPVYDKLVPALLTGGVWNLSKTCNFTPGIPIGPMLAKPTKGVSEILNKFQDLEFTCEYKYDGERAQIHYLENGSVEIYSRNAERNTGKFPDVVLTVSRVKKPSVRSFILDCELVAYDRGKQKILPFQILSTRARKNVAVSDIKVDVCVFAFDLLYLDGQPLIQRELNVRRELLYDSFMEEPGYFQFATAILTNDLEEIQKFLDASVDESCEGLIIKTLNRDSTYEPSKRSHNWLKLKKDYIDSIGDSLDLVPIAAFHGRGKRTGVYGAFLLACYDNDNEEFQSICKIGTGFSEAMLEERSTSLRSKVITEPKSYYRYGDTINPDVWFEPTEVWEVKAADLTISPVHRAGVGIVDSDKGISLRFPRLVRVRQDKTPEEASSSEQVADMYNAQKLNHQNNRDDKDDD</sequence>
<dbReference type="InterPro" id="IPR012308">
    <property type="entry name" value="DNA_ligase_ATP-dep_N"/>
</dbReference>
<dbReference type="InterPro" id="IPR050191">
    <property type="entry name" value="ATP-dep_DNA_ligase"/>
</dbReference>
<proteinExistence type="inferred from homology"/>
<evidence type="ECO:0000256" key="1">
    <source>
        <dbReference type="ARBA" id="ARBA00004123"/>
    </source>
</evidence>
<dbReference type="Gene3D" id="2.40.50.140">
    <property type="entry name" value="Nucleic acid-binding proteins"/>
    <property type="match status" value="1"/>
</dbReference>
<evidence type="ECO:0000256" key="3">
    <source>
        <dbReference type="ARBA" id="ARBA00022598"/>
    </source>
</evidence>
<evidence type="ECO:0000256" key="14">
    <source>
        <dbReference type="RuleBase" id="RU000617"/>
    </source>
</evidence>
<feature type="region of interest" description="Disordered" evidence="16">
    <location>
        <begin position="63"/>
        <end position="95"/>
    </location>
</feature>
<comment type="similarity">
    <text evidence="2 15">Belongs to the ATP-dependent DNA ligase family.</text>
</comment>
<dbReference type="SUPFAM" id="SSF117018">
    <property type="entry name" value="ATP-dependent DNA ligase DNA-binding domain"/>
    <property type="match status" value="1"/>
</dbReference>
<dbReference type="PANTHER" id="PTHR45674">
    <property type="entry name" value="DNA LIGASE 1/3 FAMILY MEMBER"/>
    <property type="match status" value="1"/>
</dbReference>
<dbReference type="FunFam" id="2.40.50.140:FF:000062">
    <property type="entry name" value="DNA ligase"/>
    <property type="match status" value="1"/>
</dbReference>
<dbReference type="InterPro" id="IPR012310">
    <property type="entry name" value="DNA_ligase_ATP-dep_cent"/>
</dbReference>
<dbReference type="GO" id="GO:0005634">
    <property type="term" value="C:nucleus"/>
    <property type="evidence" value="ECO:0007669"/>
    <property type="project" value="UniProtKB-SubCell"/>
</dbReference>
<keyword evidence="7 14" id="KW-0227">DNA damage</keyword>
<dbReference type="SUPFAM" id="SSF50249">
    <property type="entry name" value="Nucleic acid-binding proteins"/>
    <property type="match status" value="1"/>
</dbReference>
<dbReference type="GO" id="GO:0003677">
    <property type="term" value="F:DNA binding"/>
    <property type="evidence" value="ECO:0007669"/>
    <property type="project" value="InterPro"/>
</dbReference>
<evidence type="ECO:0000256" key="16">
    <source>
        <dbReference type="SAM" id="MobiDB-lite"/>
    </source>
</evidence>
<dbReference type="Gene3D" id="1.10.3260.10">
    <property type="entry name" value="DNA ligase, ATP-dependent, N-terminal domain"/>
    <property type="match status" value="1"/>
</dbReference>
<keyword evidence="5" id="KW-0235">DNA replication</keyword>
<reference evidence="19" key="1">
    <citation type="submission" date="2025-08" db="UniProtKB">
        <authorList>
            <consortium name="RefSeq"/>
        </authorList>
    </citation>
    <scope>IDENTIFICATION</scope>
    <source>
        <strain evidence="19">OHB3-1</strain>
    </source>
</reference>
<keyword evidence="10 14" id="KW-0234">DNA repair</keyword>
<keyword evidence="8 14" id="KW-0067">ATP-binding</keyword>
<dbReference type="PROSITE" id="PS50160">
    <property type="entry name" value="DNA_LIGASE_A3"/>
    <property type="match status" value="1"/>
</dbReference>
<protein>
    <recommendedName>
        <fullName evidence="14">DNA ligase</fullName>
        <ecNumber evidence="14">6.5.1.1</ecNumber>
    </recommendedName>
</protein>
<evidence type="ECO:0000256" key="7">
    <source>
        <dbReference type="ARBA" id="ARBA00022763"/>
    </source>
</evidence>
<evidence type="ECO:0000256" key="12">
    <source>
        <dbReference type="ARBA" id="ARBA00023306"/>
    </source>
</evidence>
<evidence type="ECO:0000256" key="6">
    <source>
        <dbReference type="ARBA" id="ARBA00022741"/>
    </source>
</evidence>
<keyword evidence="12" id="KW-0131">Cell cycle</keyword>
<evidence type="ECO:0000256" key="10">
    <source>
        <dbReference type="ARBA" id="ARBA00023204"/>
    </source>
</evidence>
<evidence type="ECO:0000256" key="13">
    <source>
        <dbReference type="ARBA" id="ARBA00034003"/>
    </source>
</evidence>
<feature type="region of interest" description="Disordered" evidence="16">
    <location>
        <begin position="129"/>
        <end position="151"/>
    </location>
</feature>
<keyword evidence="18" id="KW-1185">Reference proteome</keyword>
<dbReference type="SUPFAM" id="SSF56091">
    <property type="entry name" value="DNA ligase/mRNA capping enzyme, catalytic domain"/>
    <property type="match status" value="1"/>
</dbReference>
<keyword evidence="3 14" id="KW-0436">Ligase</keyword>
<dbReference type="InterPro" id="IPR012340">
    <property type="entry name" value="NA-bd_OB-fold"/>
</dbReference>
<dbReference type="GO" id="GO:0071897">
    <property type="term" value="P:DNA biosynthetic process"/>
    <property type="evidence" value="ECO:0007669"/>
    <property type="project" value="InterPro"/>
</dbReference>
<dbReference type="InterPro" id="IPR036599">
    <property type="entry name" value="DNA_ligase_N_sf"/>
</dbReference>
<evidence type="ECO:0000313" key="18">
    <source>
        <dbReference type="Proteomes" id="UP000504603"/>
    </source>
</evidence>
<dbReference type="GO" id="GO:0006273">
    <property type="term" value="P:lagging strand elongation"/>
    <property type="evidence" value="ECO:0007669"/>
    <property type="project" value="TreeGrafter"/>
</dbReference>
<dbReference type="FunFam" id="3.30.470.30:FF:000016">
    <property type="entry name" value="DNA ligase"/>
    <property type="match status" value="1"/>
</dbReference>
<comment type="catalytic activity">
    <reaction evidence="13 14">
        <text>ATP + (deoxyribonucleotide)n-3'-hydroxyl + 5'-phospho-(deoxyribonucleotide)m = (deoxyribonucleotide)n+m + AMP + diphosphate.</text>
        <dbReference type="EC" id="6.5.1.1"/>
    </reaction>
</comment>
<dbReference type="AlphaFoldDB" id="A0A6J1CGY4"/>
<dbReference type="GO" id="GO:0051301">
    <property type="term" value="P:cell division"/>
    <property type="evidence" value="ECO:0007669"/>
    <property type="project" value="UniProtKB-KW"/>
</dbReference>
<dbReference type="KEGG" id="mcha:111011122"/>
<keyword evidence="6 14" id="KW-0547">Nucleotide-binding</keyword>
<keyword evidence="4" id="KW-0132">Cell division</keyword>
<name>A0A6J1CGY4_MOMCH</name>
<evidence type="ECO:0000313" key="19">
    <source>
        <dbReference type="RefSeq" id="XP_022140452.1"/>
    </source>
</evidence>
<dbReference type="EC" id="6.5.1.1" evidence="14"/>
<feature type="domain" description="ATP-dependent DNA ligase family profile" evidence="17">
    <location>
        <begin position="540"/>
        <end position="676"/>
    </location>
</feature>
<evidence type="ECO:0000256" key="4">
    <source>
        <dbReference type="ARBA" id="ARBA00022618"/>
    </source>
</evidence>
<dbReference type="GeneID" id="111011122"/>
<dbReference type="FunFam" id="1.10.3260.10:FF:000001">
    <property type="entry name" value="DNA ligase"/>
    <property type="match status" value="1"/>
</dbReference>
<dbReference type="Gene3D" id="3.30.1490.70">
    <property type="match status" value="1"/>
</dbReference>
<dbReference type="InterPro" id="IPR016059">
    <property type="entry name" value="DNA_ligase_ATP-dep_CS"/>
</dbReference>
<dbReference type="RefSeq" id="XP_022140452.1">
    <property type="nucleotide sequence ID" value="XM_022284760.1"/>
</dbReference>
<dbReference type="PANTHER" id="PTHR45674:SF4">
    <property type="entry name" value="DNA LIGASE 1"/>
    <property type="match status" value="1"/>
</dbReference>
<comment type="subcellular location">
    <subcellularLocation>
        <location evidence="1">Nucleus</location>
    </subcellularLocation>
</comment>
<dbReference type="Pfam" id="PF04679">
    <property type="entry name" value="DNA_ligase_A_C"/>
    <property type="match status" value="1"/>
</dbReference>
<dbReference type="NCBIfam" id="TIGR00574">
    <property type="entry name" value="dnl1"/>
    <property type="match status" value="1"/>
</dbReference>
<dbReference type="GO" id="GO:0006310">
    <property type="term" value="P:DNA recombination"/>
    <property type="evidence" value="ECO:0007669"/>
    <property type="project" value="UniProtKB-KW"/>
</dbReference>
<dbReference type="Pfam" id="PF01068">
    <property type="entry name" value="DNA_ligase_A_M"/>
    <property type="match status" value="1"/>
</dbReference>
<evidence type="ECO:0000256" key="5">
    <source>
        <dbReference type="ARBA" id="ARBA00022705"/>
    </source>
</evidence>
<dbReference type="GO" id="GO:0005524">
    <property type="term" value="F:ATP binding"/>
    <property type="evidence" value="ECO:0007669"/>
    <property type="project" value="UniProtKB-KW"/>
</dbReference>
<keyword evidence="11" id="KW-0539">Nucleus</keyword>
<evidence type="ECO:0000256" key="2">
    <source>
        <dbReference type="ARBA" id="ARBA00007572"/>
    </source>
</evidence>
<dbReference type="Gene3D" id="3.30.470.30">
    <property type="entry name" value="DNA ligase/mRNA capping enzyme"/>
    <property type="match status" value="1"/>
</dbReference>
<dbReference type="CDD" id="cd07969">
    <property type="entry name" value="OBF_DNA_ligase_I"/>
    <property type="match status" value="1"/>
</dbReference>
<dbReference type="Proteomes" id="UP000504603">
    <property type="component" value="Unplaced"/>
</dbReference>
<dbReference type="GO" id="GO:0003910">
    <property type="term" value="F:DNA ligase (ATP) activity"/>
    <property type="evidence" value="ECO:0007669"/>
    <property type="project" value="UniProtKB-EC"/>
</dbReference>
<evidence type="ECO:0000256" key="15">
    <source>
        <dbReference type="RuleBase" id="RU004196"/>
    </source>
</evidence>
<dbReference type="GO" id="GO:0006281">
    <property type="term" value="P:DNA repair"/>
    <property type="evidence" value="ECO:0007669"/>
    <property type="project" value="UniProtKB-KW"/>
</dbReference>
<dbReference type="InterPro" id="IPR012309">
    <property type="entry name" value="DNA_ligase_ATP-dep_C"/>
</dbReference>
<dbReference type="InterPro" id="IPR000977">
    <property type="entry name" value="DNA_ligase_ATP-dep"/>
</dbReference>
<dbReference type="PROSITE" id="PS00333">
    <property type="entry name" value="DNA_LIGASE_A2"/>
    <property type="match status" value="1"/>
</dbReference>
<evidence type="ECO:0000259" key="17">
    <source>
        <dbReference type="PROSITE" id="PS50160"/>
    </source>
</evidence>
<dbReference type="GO" id="GO:0005739">
    <property type="term" value="C:mitochondrion"/>
    <property type="evidence" value="ECO:0007669"/>
    <property type="project" value="TreeGrafter"/>
</dbReference>